<dbReference type="RefSeq" id="XP_070892994.1">
    <property type="nucleotide sequence ID" value="XM_071042011.1"/>
</dbReference>
<dbReference type="PANTHER" id="PTHR11001">
    <property type="entry name" value="MITOCHONDRIAL FISSION PROCESS PROTEIN 1"/>
    <property type="match status" value="1"/>
</dbReference>
<dbReference type="Pfam" id="PF10558">
    <property type="entry name" value="MTP18"/>
    <property type="match status" value="1"/>
</dbReference>
<sequence>MLWGSRKEEVPKEAPQEPIKRGKLSPQLQKIVDRDDQFYDDVYSPYSVDSTDTPYRYAGYANRLRTLLLSAHRYVAYTSDIGESFRPVAHPWLVRSAYGISWTYLIGDVAHEGYKAYLRNRRVLAPPCEAYKDSSDLTHQQIVMGMATGNVAGSLTSSSPSSSQGESETLTPWPSTHIPLIEDYRLIMVKRAVFQSVASMGLPALTIHTVVRYSGRALKGSKTTFMRTWVPIGLGLSVVPFLPYIFDHPVDEAVDWLFRTGIRAYAGEDAVKPLPRHSEVSGTAEAHDGDATSLSHLKVKVQDAVTGGSNGRAADSSWEEYKAELQRAKEQRKLEREARGETGILAMLGFGSSKPKDKTE</sequence>
<evidence type="ECO:0000256" key="4">
    <source>
        <dbReference type="SAM" id="MobiDB-lite"/>
    </source>
</evidence>
<accession>A0ABR4JEL9</accession>
<evidence type="ECO:0000256" key="1">
    <source>
        <dbReference type="ARBA" id="ARBA00009224"/>
    </source>
</evidence>
<feature type="region of interest" description="Disordered" evidence="4">
    <location>
        <begin position="1"/>
        <end position="23"/>
    </location>
</feature>
<dbReference type="Proteomes" id="UP001610444">
    <property type="component" value="Unassembled WGS sequence"/>
</dbReference>
<comment type="caution">
    <text evidence="5">The sequence shown here is derived from an EMBL/GenBank/DDBJ whole genome shotgun (WGS) entry which is preliminary data.</text>
</comment>
<evidence type="ECO:0000256" key="2">
    <source>
        <dbReference type="ARBA" id="ARBA00017835"/>
    </source>
</evidence>
<evidence type="ECO:0000313" key="5">
    <source>
        <dbReference type="EMBL" id="KAL2838400.1"/>
    </source>
</evidence>
<name>A0ABR4JEL9_9EURO</name>
<protein>
    <recommendedName>
        <fullName evidence="2">Mitochondrial fission process protein 1</fullName>
    </recommendedName>
    <alternativeName>
        <fullName evidence="3">Mitochondrial 18 kDa protein</fullName>
    </alternativeName>
</protein>
<keyword evidence="6" id="KW-1185">Reference proteome</keyword>
<dbReference type="InterPro" id="IPR019560">
    <property type="entry name" value="Mitochondrial_18_kDa_protein"/>
</dbReference>
<gene>
    <name evidence="5" type="ORF">BJX68DRAFT_248953</name>
</gene>
<organism evidence="5 6">
    <name type="scientific">Aspergillus pseudodeflectus</name>
    <dbReference type="NCBI Taxonomy" id="176178"/>
    <lineage>
        <taxon>Eukaryota</taxon>
        <taxon>Fungi</taxon>
        <taxon>Dikarya</taxon>
        <taxon>Ascomycota</taxon>
        <taxon>Pezizomycotina</taxon>
        <taxon>Eurotiomycetes</taxon>
        <taxon>Eurotiomycetidae</taxon>
        <taxon>Eurotiales</taxon>
        <taxon>Aspergillaceae</taxon>
        <taxon>Aspergillus</taxon>
        <taxon>Aspergillus subgen. Nidulantes</taxon>
    </lineage>
</organism>
<proteinExistence type="inferred from homology"/>
<dbReference type="PANTHER" id="PTHR11001:SF2">
    <property type="entry name" value="MITOCHONDRIAL FISSION PROCESS PROTEIN 1"/>
    <property type="match status" value="1"/>
</dbReference>
<dbReference type="GeneID" id="98157175"/>
<feature type="compositionally biased region" description="Basic and acidic residues" evidence="4">
    <location>
        <begin position="1"/>
        <end position="20"/>
    </location>
</feature>
<comment type="similarity">
    <text evidence="1">Belongs to the MTFP1 family.</text>
</comment>
<dbReference type="EMBL" id="JBFXLR010000085">
    <property type="protein sequence ID" value="KAL2838400.1"/>
    <property type="molecule type" value="Genomic_DNA"/>
</dbReference>
<reference evidence="5 6" key="1">
    <citation type="submission" date="2024-07" db="EMBL/GenBank/DDBJ databases">
        <title>Section-level genome sequencing and comparative genomics of Aspergillus sections Usti and Cavernicolus.</title>
        <authorList>
            <consortium name="Lawrence Berkeley National Laboratory"/>
            <person name="Nybo J.L."/>
            <person name="Vesth T.C."/>
            <person name="Theobald S."/>
            <person name="Frisvad J.C."/>
            <person name="Larsen T.O."/>
            <person name="Kjaerboelling I."/>
            <person name="Rothschild-Mancinelli K."/>
            <person name="Lyhne E.K."/>
            <person name="Kogle M.E."/>
            <person name="Barry K."/>
            <person name="Clum A."/>
            <person name="Na H."/>
            <person name="Ledsgaard L."/>
            <person name="Lin J."/>
            <person name="Lipzen A."/>
            <person name="Kuo A."/>
            <person name="Riley R."/>
            <person name="Mondo S."/>
            <person name="LaButti K."/>
            <person name="Haridas S."/>
            <person name="Pangalinan J."/>
            <person name="Salamov A.A."/>
            <person name="Simmons B.A."/>
            <person name="Magnuson J.K."/>
            <person name="Chen J."/>
            <person name="Drula E."/>
            <person name="Henrissat B."/>
            <person name="Wiebenga A."/>
            <person name="Lubbers R.J."/>
            <person name="Gomes A.C."/>
            <person name="Macurrencykelacurrency M.R."/>
            <person name="Stajich J."/>
            <person name="Grigoriev I.V."/>
            <person name="Mortensen U.H."/>
            <person name="De vries R.P."/>
            <person name="Baker S.E."/>
            <person name="Andersen M.R."/>
        </authorList>
    </citation>
    <scope>NUCLEOTIDE SEQUENCE [LARGE SCALE GENOMIC DNA]</scope>
    <source>
        <strain evidence="5 6">CBS 756.74</strain>
    </source>
</reference>
<evidence type="ECO:0000256" key="3">
    <source>
        <dbReference type="ARBA" id="ARBA00029631"/>
    </source>
</evidence>
<evidence type="ECO:0000313" key="6">
    <source>
        <dbReference type="Proteomes" id="UP001610444"/>
    </source>
</evidence>